<accession>F4KME8</accession>
<dbReference type="AlphaFoldDB" id="F4KME8"/>
<reference evidence="3" key="1">
    <citation type="submission" date="2011-04" db="EMBL/GenBank/DDBJ databases">
        <title>The complete genome of Porphyromonas asaccharolytica DSM 20707.</title>
        <authorList>
            <person name="Lucas S."/>
            <person name="Han J."/>
            <person name="Lapidus A."/>
            <person name="Bruce D."/>
            <person name="Goodwin L."/>
            <person name="Pitluck S."/>
            <person name="Peters L."/>
            <person name="Kyrpides N."/>
            <person name="Mavromatis K."/>
            <person name="Ivanova N."/>
            <person name="Ovchinnikova G."/>
            <person name="Pagani I."/>
            <person name="Lu M."/>
            <person name="Detter J.C."/>
            <person name="Tapia R."/>
            <person name="Han C."/>
            <person name="Land M."/>
            <person name="Hauser L."/>
            <person name="Markowitz V."/>
            <person name="Cheng J.-F."/>
            <person name="Hugenholtz P."/>
            <person name="Woyke T."/>
            <person name="Wu D."/>
            <person name="Gronow S."/>
            <person name="Wellnitz S."/>
            <person name="Brambilla E."/>
            <person name="Klenk H.-P."/>
            <person name="Eisen J.A."/>
        </authorList>
    </citation>
    <scope>NUCLEOTIDE SEQUENCE [LARGE SCALE GENOMIC DNA]</scope>
    <source>
        <strain evidence="3">ATCC 25260 / DSM 20707 / VPI 4198</strain>
    </source>
</reference>
<dbReference type="HOGENOM" id="CLU_101320_1_0_10"/>
<dbReference type="NCBIfam" id="NF033573">
    <property type="entry name" value="transpos_IS200"/>
    <property type="match status" value="1"/>
</dbReference>
<gene>
    <name evidence="2" type="ordered locus">Poras_0313</name>
</gene>
<dbReference type="EMBL" id="CP002689">
    <property type="protein sequence ID" value="AEE12267.1"/>
    <property type="molecule type" value="Genomic_DNA"/>
</dbReference>
<evidence type="ECO:0000259" key="1">
    <source>
        <dbReference type="SMART" id="SM01321"/>
    </source>
</evidence>
<dbReference type="Gene3D" id="3.30.70.1290">
    <property type="entry name" value="Transposase IS200-like"/>
    <property type="match status" value="1"/>
</dbReference>
<feature type="domain" description="Transposase IS200-like" evidence="1">
    <location>
        <begin position="6"/>
        <end position="121"/>
    </location>
</feature>
<dbReference type="Pfam" id="PF01797">
    <property type="entry name" value="Y1_Tnp"/>
    <property type="match status" value="1"/>
</dbReference>
<dbReference type="GO" id="GO:0003677">
    <property type="term" value="F:DNA binding"/>
    <property type="evidence" value="ECO:0007669"/>
    <property type="project" value="InterPro"/>
</dbReference>
<evidence type="ECO:0000313" key="3">
    <source>
        <dbReference type="Proteomes" id="UP000006545"/>
    </source>
</evidence>
<dbReference type="PANTHER" id="PTHR33360:SF2">
    <property type="entry name" value="TRANSPOSASE FOR INSERTION SEQUENCE ELEMENT IS200"/>
    <property type="match status" value="1"/>
</dbReference>
<dbReference type="Proteomes" id="UP000006545">
    <property type="component" value="Chromosome"/>
</dbReference>
<keyword evidence="3" id="KW-1185">Reference proteome</keyword>
<dbReference type="SUPFAM" id="SSF143422">
    <property type="entry name" value="Transposase IS200-like"/>
    <property type="match status" value="1"/>
</dbReference>
<organism evidence="2 3">
    <name type="scientific">Porphyromonas asaccharolytica (strain ATCC 25260 / DSM 20707 / BCRC 10618 / CCUG 7834 / JCM 6326 / LMG 13178 / VPI 4198 / B440)</name>
    <name type="common">Bacteroides asaccharolyticus</name>
    <dbReference type="NCBI Taxonomy" id="879243"/>
    <lineage>
        <taxon>Bacteria</taxon>
        <taxon>Pseudomonadati</taxon>
        <taxon>Bacteroidota</taxon>
        <taxon>Bacteroidia</taxon>
        <taxon>Bacteroidales</taxon>
        <taxon>Porphyromonadaceae</taxon>
        <taxon>Porphyromonas</taxon>
    </lineage>
</organism>
<proteinExistence type="predicted"/>
<evidence type="ECO:0000313" key="2">
    <source>
        <dbReference type="EMBL" id="AEE12267.1"/>
    </source>
</evidence>
<dbReference type="RefSeq" id="WP_013759925.1">
    <property type="nucleotide sequence ID" value="NC_015501.1"/>
</dbReference>
<name>F4KME8_PORAD</name>
<protein>
    <submittedName>
        <fullName evidence="2">Transposase IS200-family protein</fullName>
    </submittedName>
</protein>
<sequence length="145" mass="16842">MYVGNYTALYYHIVFSTKGRKPLLTPNVQPRLYAYLQHCSKSKSHSIIKVNGMSDHIHILLIAYSGDFVISNFVREIKKSTNKFLNTAMGMNGSFAWQDGYFVSTVSKRDVAAICRYIEMQQEHHRKFDIAQELELIFRLNEDEL</sequence>
<dbReference type="eggNOG" id="COG1943">
    <property type="taxonomic scope" value="Bacteria"/>
</dbReference>
<dbReference type="KEGG" id="pah:Poras_0313"/>
<dbReference type="PANTHER" id="PTHR33360">
    <property type="entry name" value="TRANSPOSASE FOR INSERTION SEQUENCE ELEMENT IS200"/>
    <property type="match status" value="1"/>
</dbReference>
<dbReference type="SMART" id="SM01321">
    <property type="entry name" value="Y1_Tnp"/>
    <property type="match status" value="1"/>
</dbReference>
<dbReference type="InterPro" id="IPR002686">
    <property type="entry name" value="Transposase_17"/>
</dbReference>
<dbReference type="STRING" id="879243.Poras_0313"/>
<dbReference type="InterPro" id="IPR036515">
    <property type="entry name" value="Transposase_17_sf"/>
</dbReference>
<dbReference type="OrthoDB" id="9797997at2"/>
<dbReference type="GO" id="GO:0004803">
    <property type="term" value="F:transposase activity"/>
    <property type="evidence" value="ECO:0007669"/>
    <property type="project" value="InterPro"/>
</dbReference>
<dbReference type="GO" id="GO:0006313">
    <property type="term" value="P:DNA transposition"/>
    <property type="evidence" value="ECO:0007669"/>
    <property type="project" value="InterPro"/>
</dbReference>